<dbReference type="EMBL" id="OU896708">
    <property type="protein sequence ID" value="CAH1156075.1"/>
    <property type="molecule type" value="Genomic_DNA"/>
</dbReference>
<dbReference type="InterPro" id="IPR045249">
    <property type="entry name" value="HARBI1-like"/>
</dbReference>
<keyword evidence="10" id="KW-1185">Reference proteome</keyword>
<organism evidence="9 10">
    <name type="scientific">Phaedon cochleariae</name>
    <name type="common">Mustard beetle</name>
    <dbReference type="NCBI Taxonomy" id="80249"/>
    <lineage>
        <taxon>Eukaryota</taxon>
        <taxon>Metazoa</taxon>
        <taxon>Ecdysozoa</taxon>
        <taxon>Arthropoda</taxon>
        <taxon>Hexapoda</taxon>
        <taxon>Insecta</taxon>
        <taxon>Pterygota</taxon>
        <taxon>Neoptera</taxon>
        <taxon>Endopterygota</taxon>
        <taxon>Coleoptera</taxon>
        <taxon>Polyphaga</taxon>
        <taxon>Cucujiformia</taxon>
        <taxon>Chrysomeloidea</taxon>
        <taxon>Chrysomelidae</taxon>
        <taxon>Chrysomelinae</taxon>
        <taxon>Chrysomelini</taxon>
        <taxon>Phaedon</taxon>
    </lineage>
</organism>
<dbReference type="InterPro" id="IPR027806">
    <property type="entry name" value="HARBI1_dom"/>
</dbReference>
<dbReference type="PANTHER" id="PTHR22930">
    <property type="match status" value="1"/>
</dbReference>
<keyword evidence="7" id="KW-0539">Nucleus</keyword>
<gene>
    <name evidence="9" type="ORF">PHAECO_LOCUS6854</name>
</gene>
<accession>A0A9P0GUQ2</accession>
<dbReference type="AlphaFoldDB" id="A0A9P0GUQ2"/>
<dbReference type="Pfam" id="PF13359">
    <property type="entry name" value="DDE_Tnp_4"/>
    <property type="match status" value="1"/>
</dbReference>
<evidence type="ECO:0000256" key="6">
    <source>
        <dbReference type="ARBA" id="ARBA00022801"/>
    </source>
</evidence>
<feature type="domain" description="DDE Tnp4" evidence="8">
    <location>
        <begin position="240"/>
        <end position="392"/>
    </location>
</feature>
<evidence type="ECO:0000256" key="3">
    <source>
        <dbReference type="ARBA" id="ARBA00006958"/>
    </source>
</evidence>
<name>A0A9P0GUQ2_PHACE</name>
<evidence type="ECO:0000313" key="10">
    <source>
        <dbReference type="Proteomes" id="UP001153737"/>
    </source>
</evidence>
<feature type="non-terminal residue" evidence="9">
    <location>
        <position position="1"/>
    </location>
</feature>
<reference evidence="9" key="1">
    <citation type="submission" date="2022-01" db="EMBL/GenBank/DDBJ databases">
        <authorList>
            <person name="King R."/>
        </authorList>
    </citation>
    <scope>NUCLEOTIDE SEQUENCE</scope>
</reference>
<sequence>QPQTIIKLTYLIINKDINIQFGSLNWIDYTYQIIILVHGLWEIGVIRYLIVSMEPAIKNIVVSYAVSTILNMEMESALKCIFAGEDDSDILHEIMDSMCNEEVPKSENFYEIVIPRFNTKTFQSHFRMTPECFHFILNKLENTDEFRKTEHEQFGGRERINTEKTLLVAVWCLANPESYRSVGDRFNITKYSVHHLIHTVVQAVNKYLCHIFIRWPTNIEKNVIAEHYSKYGLKKVIGAIDGCHIPIKKPQDDGTYYFNRKKFYSVILQGVCKDNLMFTDVDVRWPGSVHDARVFRTSDLFTVGHRLCAPDYYLIGDSAYPSNNWLLTPYKNNGNLIQCQKTFNKVLSKTRVKIEHSFGLLKGRFRRIKELLDMKYMHNINSTIVACCVLHNICLFKGDEDIRQYIRDGTDGSDINDSEDNEIHYGNYFMEDNDGILFRNTVAQDLLHSIQ</sequence>
<evidence type="ECO:0000313" key="9">
    <source>
        <dbReference type="EMBL" id="CAH1156075.1"/>
    </source>
</evidence>
<comment type="subcellular location">
    <subcellularLocation>
        <location evidence="2">Nucleus</location>
    </subcellularLocation>
</comment>
<dbReference type="Proteomes" id="UP001153737">
    <property type="component" value="Chromosome 2"/>
</dbReference>
<keyword evidence="5" id="KW-0479">Metal-binding</keyword>
<feature type="non-terminal residue" evidence="9">
    <location>
        <position position="451"/>
    </location>
</feature>
<comment type="cofactor">
    <cofactor evidence="1">
        <name>a divalent metal cation</name>
        <dbReference type="ChEBI" id="CHEBI:60240"/>
    </cofactor>
</comment>
<dbReference type="GO" id="GO:0046872">
    <property type="term" value="F:metal ion binding"/>
    <property type="evidence" value="ECO:0007669"/>
    <property type="project" value="UniProtKB-KW"/>
</dbReference>
<dbReference type="GO" id="GO:0004518">
    <property type="term" value="F:nuclease activity"/>
    <property type="evidence" value="ECO:0007669"/>
    <property type="project" value="UniProtKB-KW"/>
</dbReference>
<protein>
    <recommendedName>
        <fullName evidence="8">DDE Tnp4 domain-containing protein</fullName>
    </recommendedName>
</protein>
<evidence type="ECO:0000256" key="1">
    <source>
        <dbReference type="ARBA" id="ARBA00001968"/>
    </source>
</evidence>
<keyword evidence="6" id="KW-0378">Hydrolase</keyword>
<reference evidence="9" key="2">
    <citation type="submission" date="2022-10" db="EMBL/GenBank/DDBJ databases">
        <authorList>
            <consortium name="ENA_rothamsted_submissions"/>
            <consortium name="culmorum"/>
            <person name="King R."/>
        </authorList>
    </citation>
    <scope>NUCLEOTIDE SEQUENCE</scope>
</reference>
<evidence type="ECO:0000256" key="4">
    <source>
        <dbReference type="ARBA" id="ARBA00022722"/>
    </source>
</evidence>
<dbReference type="PANTHER" id="PTHR22930:SF85">
    <property type="entry name" value="GH03217P-RELATED"/>
    <property type="match status" value="1"/>
</dbReference>
<evidence type="ECO:0000256" key="5">
    <source>
        <dbReference type="ARBA" id="ARBA00022723"/>
    </source>
</evidence>
<keyword evidence="4" id="KW-0540">Nuclease</keyword>
<comment type="similarity">
    <text evidence="3">Belongs to the HARBI1 family.</text>
</comment>
<evidence type="ECO:0000259" key="8">
    <source>
        <dbReference type="Pfam" id="PF13359"/>
    </source>
</evidence>
<dbReference type="GO" id="GO:0016787">
    <property type="term" value="F:hydrolase activity"/>
    <property type="evidence" value="ECO:0007669"/>
    <property type="project" value="UniProtKB-KW"/>
</dbReference>
<evidence type="ECO:0000256" key="7">
    <source>
        <dbReference type="ARBA" id="ARBA00023242"/>
    </source>
</evidence>
<dbReference type="GO" id="GO:0005634">
    <property type="term" value="C:nucleus"/>
    <property type="evidence" value="ECO:0007669"/>
    <property type="project" value="UniProtKB-SubCell"/>
</dbReference>
<evidence type="ECO:0000256" key="2">
    <source>
        <dbReference type="ARBA" id="ARBA00004123"/>
    </source>
</evidence>
<proteinExistence type="inferred from homology"/>